<dbReference type="InterPro" id="IPR036716">
    <property type="entry name" value="Pest_crys_N_sf"/>
</dbReference>
<keyword evidence="3" id="KW-0749">Sporulation</keyword>
<evidence type="ECO:0000259" key="8">
    <source>
        <dbReference type="Pfam" id="PF03944"/>
    </source>
</evidence>
<dbReference type="InterPro" id="IPR005639">
    <property type="entry name" value="Pest_crys_dom_I"/>
</dbReference>
<evidence type="ECO:0000259" key="9">
    <source>
        <dbReference type="Pfam" id="PF03945"/>
    </source>
</evidence>
<dbReference type="GO" id="GO:0005102">
    <property type="term" value="F:signaling receptor binding"/>
    <property type="evidence" value="ECO:0007669"/>
    <property type="project" value="InterPro"/>
</dbReference>
<evidence type="ECO:0000256" key="6">
    <source>
        <dbReference type="SAM" id="Phobius"/>
    </source>
</evidence>
<reference evidence="10" key="1">
    <citation type="submission" date="2023-11" db="EMBL/GenBank/DDBJ databases">
        <title>Genome Sequence of Bacillus thuringiensis stain BLB 30AF.</title>
        <authorList>
            <person name="Farhat A."/>
        </authorList>
    </citation>
    <scope>NUCLEOTIDE SEQUENCE</scope>
    <source>
        <strain evidence="10">BLB30AF</strain>
    </source>
</reference>
<evidence type="ECO:0000256" key="3">
    <source>
        <dbReference type="ARBA" id="ARBA00022969"/>
    </source>
</evidence>
<evidence type="ECO:0000259" key="7">
    <source>
        <dbReference type="Pfam" id="PF00555"/>
    </source>
</evidence>
<dbReference type="RefSeq" id="WP_320483967.1">
    <property type="nucleotide sequence ID" value="NZ_JAXCMD010000019.1"/>
</dbReference>
<evidence type="ECO:0000313" key="11">
    <source>
        <dbReference type="Proteomes" id="UP001274571"/>
    </source>
</evidence>
<dbReference type="GO" id="GO:0090729">
    <property type="term" value="F:toxin activity"/>
    <property type="evidence" value="ECO:0007669"/>
    <property type="project" value="UniProtKB-KW"/>
</dbReference>
<dbReference type="Pfam" id="PF00555">
    <property type="entry name" value="Endotoxin_M"/>
    <property type="match status" value="1"/>
</dbReference>
<dbReference type="PANTHER" id="PTHR37003:SF2">
    <property type="entry name" value="PESTICIDAL CRYSTAL PROTEIN N-TERMINAL DOMAIN-CONTAINING PROTEIN"/>
    <property type="match status" value="1"/>
</dbReference>
<evidence type="ECO:0000313" key="10">
    <source>
        <dbReference type="EMBL" id="MDY0855145.1"/>
    </source>
</evidence>
<dbReference type="SUPFAM" id="SSF56849">
    <property type="entry name" value="delta-Endotoxin (insectocide), N-terminal domain"/>
    <property type="match status" value="1"/>
</dbReference>
<keyword evidence="4" id="KW-0843">Virulence</keyword>
<protein>
    <recommendedName>
        <fullName evidence="5">Crystaline entomocidal protoxin</fullName>
    </recommendedName>
</protein>
<dbReference type="Pfam" id="PF03945">
    <property type="entry name" value="Endotoxin_N"/>
    <property type="match status" value="1"/>
</dbReference>
<dbReference type="SUPFAM" id="SSF51096">
    <property type="entry name" value="delta-Endotoxin (insectocide), middle domain"/>
    <property type="match status" value="1"/>
</dbReference>
<feature type="domain" description="Pesticidal crystal protein" evidence="8">
    <location>
        <begin position="509"/>
        <end position="667"/>
    </location>
</feature>
<dbReference type="PANTHER" id="PTHR37003">
    <property type="entry name" value="ENDOTOXIN_N DOMAIN-CONTAINING PROTEIN-RELATED"/>
    <property type="match status" value="1"/>
</dbReference>
<evidence type="ECO:0000256" key="4">
    <source>
        <dbReference type="ARBA" id="ARBA00023026"/>
    </source>
</evidence>
<evidence type="ECO:0000256" key="1">
    <source>
        <dbReference type="ARBA" id="ARBA00007819"/>
    </source>
</evidence>
<gene>
    <name evidence="10" type="ORF">SOH20_30620</name>
</gene>
<dbReference type="Gene3D" id="2.100.10.10">
    <property type="entry name" value="Pesticidal crystal protein, central domain"/>
    <property type="match status" value="1"/>
</dbReference>
<dbReference type="InterPro" id="IPR005638">
    <property type="entry name" value="Pest_crys_dom-III"/>
</dbReference>
<feature type="domain" description="Pesticidal crystal protein" evidence="7">
    <location>
        <begin position="293"/>
        <end position="484"/>
    </location>
</feature>
<feature type="domain" description="Pesticidal crystal protein" evidence="9">
    <location>
        <begin position="107"/>
        <end position="282"/>
    </location>
</feature>
<dbReference type="Pfam" id="PF03944">
    <property type="entry name" value="Endotoxin_C"/>
    <property type="match status" value="1"/>
</dbReference>
<organism evidence="10 11">
    <name type="scientific">Bacillus thuringiensis</name>
    <dbReference type="NCBI Taxonomy" id="1428"/>
    <lineage>
        <taxon>Bacteria</taxon>
        <taxon>Bacillati</taxon>
        <taxon>Bacillota</taxon>
        <taxon>Bacilli</taxon>
        <taxon>Bacillales</taxon>
        <taxon>Bacillaceae</taxon>
        <taxon>Bacillus</taxon>
        <taxon>Bacillus cereus group</taxon>
    </lineage>
</organism>
<keyword evidence="2" id="KW-0800">Toxin</keyword>
<evidence type="ECO:0000256" key="5">
    <source>
        <dbReference type="ARBA" id="ARBA00029653"/>
    </source>
</evidence>
<dbReference type="EMBL" id="JAXCMD010000019">
    <property type="protein sequence ID" value="MDY0855145.1"/>
    <property type="molecule type" value="Genomic_DNA"/>
</dbReference>
<dbReference type="Gene3D" id="1.20.190.10">
    <property type="entry name" value="Pesticidal crystal protein, N-terminal domain"/>
    <property type="match status" value="1"/>
</dbReference>
<name>A0AAW9GNM7_BACTU</name>
<keyword evidence="6" id="KW-1133">Transmembrane helix</keyword>
<dbReference type="Proteomes" id="UP001274571">
    <property type="component" value="Unassembled WGS sequence"/>
</dbReference>
<dbReference type="InterPro" id="IPR001178">
    <property type="entry name" value="Pest_cryst_dom_II"/>
</dbReference>
<accession>A0AAW9GNM7</accession>
<keyword evidence="6" id="KW-0812">Transmembrane</keyword>
<dbReference type="GO" id="GO:0030435">
    <property type="term" value="P:sporulation resulting in formation of a cellular spore"/>
    <property type="evidence" value="ECO:0007669"/>
    <property type="project" value="UniProtKB-KW"/>
</dbReference>
<proteinExistence type="inferred from homology"/>
<comment type="caution">
    <text evidence="10">The sequence shown here is derived from an EMBL/GenBank/DDBJ whole genome shotgun (WGS) entry which is preliminary data.</text>
</comment>
<keyword evidence="6" id="KW-0472">Membrane</keyword>
<dbReference type="GO" id="GO:0001907">
    <property type="term" value="P:symbiont-mediated killing of host cell"/>
    <property type="evidence" value="ECO:0007669"/>
    <property type="project" value="InterPro"/>
</dbReference>
<sequence>MNSDIQNSNQQLNRIAKFPLSFDPTRPLPGMNYKEFLANNGLDIIKPSEMSYVNATVAIAGSLAAIIGLLLAPVTGGTSAVAGFSILAASAPFFWPASGDTFTDIIQATEQLINKKLEDLVRSLIQSRLNGLRNAVNNYTRAFELWKNNPTVEAYISEVRDRFRTLHTLYSDAVPQFAIGGYEEVLLPAYAQVANQHLLLLRDGINYADQWKLAKDDFHYGDLHYREFLIYLEEYTNHCSVTYRIGSGRSFSNSKNWAEHNIYVRNMTLWVLDTVAYFPNLDPRLYPDAVKTQTLTRKVYSDPINFLPEDTTKDATNFTTKPDLYTNLDALTIHSNAPIDNNSSYVVGIENYYSRGGRGLSLSKPFGQLTNYKKDVDFATYDDNKDIFKLDLGFNKQITNNTFQDLCKLAFYKAGPSGSPITPSHVYQTNLPANYIQSREMLSSQSTGFTHLYYTHDLADVIIAKNNPDNSKVYSIAWTHREIDRYNIITDYQTLKDPKTNLETTIPLITQLPANQAFEIAHSGPAAAYASISVTDSINFKGGNLVFCNLNIPLDKSIPYLTYFDLNFNSMGVPVRYGKYRFRLRYASNYEGTAFLQAGGTASVLLQNTMKNIIEIDRLSYGNFAVVESLGIINFSGGRLNLSIDIENPPVSGKNIKILIDKIELVPHWF</sequence>
<dbReference type="Gene3D" id="2.60.120.260">
    <property type="entry name" value="Galactose-binding domain-like"/>
    <property type="match status" value="1"/>
</dbReference>
<comment type="similarity">
    <text evidence="1">Belongs to the delta endotoxin family.</text>
</comment>
<dbReference type="InterPro" id="IPR008979">
    <property type="entry name" value="Galactose-bd-like_sf"/>
</dbReference>
<dbReference type="SUPFAM" id="SSF49785">
    <property type="entry name" value="Galactose-binding domain-like"/>
    <property type="match status" value="1"/>
</dbReference>
<dbReference type="InterPro" id="IPR038979">
    <property type="entry name" value="Pest_crys"/>
</dbReference>
<feature type="transmembrane region" description="Helical" evidence="6">
    <location>
        <begin position="52"/>
        <end position="72"/>
    </location>
</feature>
<dbReference type="InterPro" id="IPR036399">
    <property type="entry name" value="Pest_cryst_cen_dom_sf"/>
</dbReference>
<evidence type="ECO:0000256" key="2">
    <source>
        <dbReference type="ARBA" id="ARBA00022656"/>
    </source>
</evidence>
<dbReference type="AlphaFoldDB" id="A0AAW9GNM7"/>